<keyword evidence="1" id="KW-0472">Membrane</keyword>
<evidence type="ECO:0000313" key="3">
    <source>
        <dbReference type="Proteomes" id="UP000323671"/>
    </source>
</evidence>
<evidence type="ECO:0000313" key="2">
    <source>
        <dbReference type="EMBL" id="QEL65198.1"/>
    </source>
</evidence>
<keyword evidence="1" id="KW-0812">Transmembrane</keyword>
<evidence type="ECO:0000256" key="1">
    <source>
        <dbReference type="SAM" id="Phobius"/>
    </source>
</evidence>
<feature type="transmembrane region" description="Helical" evidence="1">
    <location>
        <begin position="7"/>
        <end position="29"/>
    </location>
</feature>
<name>A0A5C1EA94_9RHOO</name>
<dbReference type="EMBL" id="CP022579">
    <property type="protein sequence ID" value="QEL65198.1"/>
    <property type="molecule type" value="Genomic_DNA"/>
</dbReference>
<dbReference type="KEGG" id="otr:OTERR_17220"/>
<sequence>MFPPEHPVLLAVIVIVNWPIYVGFLRLLFDDSDDVVRSLGYLALPELLAILFNRSVEESWAELRLLLLLVMCVSVVLAQYCLATWLMKMV</sequence>
<reference evidence="2 3" key="1">
    <citation type="submission" date="2017-07" db="EMBL/GenBank/DDBJ databases">
        <title>Complete genome sequence of Oryzomicrobium terrae TPP412.</title>
        <authorList>
            <person name="Chiu L.-W."/>
            <person name="Lo K.-J."/>
            <person name="Tsai Y.-M."/>
            <person name="Lin S.-S."/>
            <person name="Kuo C.-H."/>
            <person name="Liu C.-T."/>
        </authorList>
    </citation>
    <scope>NUCLEOTIDE SEQUENCE [LARGE SCALE GENOMIC DNA]</scope>
    <source>
        <strain evidence="2 3">TPP412</strain>
    </source>
</reference>
<gene>
    <name evidence="2" type="ORF">OTERR_17220</name>
</gene>
<accession>A0A5C1EA94</accession>
<proteinExistence type="predicted"/>
<keyword evidence="1" id="KW-1133">Transmembrane helix</keyword>
<dbReference type="AlphaFoldDB" id="A0A5C1EA94"/>
<keyword evidence="3" id="KW-1185">Reference proteome</keyword>
<feature type="transmembrane region" description="Helical" evidence="1">
    <location>
        <begin position="65"/>
        <end position="87"/>
    </location>
</feature>
<feature type="transmembrane region" description="Helical" evidence="1">
    <location>
        <begin position="35"/>
        <end position="53"/>
    </location>
</feature>
<organism evidence="2 3">
    <name type="scientific">Oryzomicrobium terrae</name>
    <dbReference type="NCBI Taxonomy" id="1735038"/>
    <lineage>
        <taxon>Bacteria</taxon>
        <taxon>Pseudomonadati</taxon>
        <taxon>Pseudomonadota</taxon>
        <taxon>Betaproteobacteria</taxon>
        <taxon>Rhodocyclales</taxon>
        <taxon>Rhodocyclaceae</taxon>
        <taxon>Oryzomicrobium</taxon>
    </lineage>
</organism>
<protein>
    <submittedName>
        <fullName evidence="2">Uncharacterized protein</fullName>
    </submittedName>
</protein>
<dbReference type="Proteomes" id="UP000323671">
    <property type="component" value="Chromosome"/>
</dbReference>
<dbReference type="RefSeq" id="WP_149425513.1">
    <property type="nucleotide sequence ID" value="NZ_CP022579.1"/>
</dbReference>